<sequence length="196" mass="21462">MDNGLVYFTNGKRLLYDNLLHLLEDMYMVNNEDPSELPFMIITVIISDLENSNPIIQTHNSTQTQKSSSNSKAPPRLRVLADNLGYEGAVLSKRICASLGWLAGSPIQAGIQGIEELLSMIASGRPRILLAQSSISELKVPFKDILSLLLGGSGGVFISIRSRFFAYLRRKQKELGSLLASGGSKRSQGSLAYLVF</sequence>
<dbReference type="AlphaFoldDB" id="A0ABD0U2M9"/>
<gene>
    <name evidence="1" type="ORF">M5K25_024680</name>
</gene>
<reference evidence="1 2" key="1">
    <citation type="journal article" date="2024" name="Plant Biotechnol. J.">
        <title>Dendrobium thyrsiflorum genome and its molecular insights into genes involved in important horticultural traits.</title>
        <authorList>
            <person name="Chen B."/>
            <person name="Wang J.Y."/>
            <person name="Zheng P.J."/>
            <person name="Li K.L."/>
            <person name="Liang Y.M."/>
            <person name="Chen X.F."/>
            <person name="Zhang C."/>
            <person name="Zhao X."/>
            <person name="He X."/>
            <person name="Zhang G.Q."/>
            <person name="Liu Z.J."/>
            <person name="Xu Q."/>
        </authorList>
    </citation>
    <scope>NUCLEOTIDE SEQUENCE [LARGE SCALE GENOMIC DNA]</scope>
    <source>
        <strain evidence="1">GZMU011</strain>
    </source>
</reference>
<proteinExistence type="predicted"/>
<comment type="caution">
    <text evidence="1">The sequence shown here is derived from an EMBL/GenBank/DDBJ whole genome shotgun (WGS) entry which is preliminary data.</text>
</comment>
<name>A0ABD0U2M9_DENTH</name>
<accession>A0ABD0U2M9</accession>
<dbReference type="EMBL" id="JANQDX010000018">
    <property type="protein sequence ID" value="KAL0906206.1"/>
    <property type="molecule type" value="Genomic_DNA"/>
</dbReference>
<organism evidence="1 2">
    <name type="scientific">Dendrobium thyrsiflorum</name>
    <name type="common">Pinecone-like raceme dendrobium</name>
    <name type="synonym">Orchid</name>
    <dbReference type="NCBI Taxonomy" id="117978"/>
    <lineage>
        <taxon>Eukaryota</taxon>
        <taxon>Viridiplantae</taxon>
        <taxon>Streptophyta</taxon>
        <taxon>Embryophyta</taxon>
        <taxon>Tracheophyta</taxon>
        <taxon>Spermatophyta</taxon>
        <taxon>Magnoliopsida</taxon>
        <taxon>Liliopsida</taxon>
        <taxon>Asparagales</taxon>
        <taxon>Orchidaceae</taxon>
        <taxon>Epidendroideae</taxon>
        <taxon>Malaxideae</taxon>
        <taxon>Dendrobiinae</taxon>
        <taxon>Dendrobium</taxon>
    </lineage>
</organism>
<evidence type="ECO:0000313" key="2">
    <source>
        <dbReference type="Proteomes" id="UP001552299"/>
    </source>
</evidence>
<evidence type="ECO:0000313" key="1">
    <source>
        <dbReference type="EMBL" id="KAL0906206.1"/>
    </source>
</evidence>
<protein>
    <submittedName>
        <fullName evidence="1">Uncharacterized protein</fullName>
    </submittedName>
</protein>
<keyword evidence="2" id="KW-1185">Reference proteome</keyword>
<dbReference type="Proteomes" id="UP001552299">
    <property type="component" value="Unassembled WGS sequence"/>
</dbReference>